<dbReference type="InterPro" id="IPR029058">
    <property type="entry name" value="AB_hydrolase_fold"/>
</dbReference>
<evidence type="ECO:0000313" key="1">
    <source>
        <dbReference type="EMBL" id="GGP59180.1"/>
    </source>
</evidence>
<name>A0A918AN16_9PSEU</name>
<dbReference type="SUPFAM" id="SSF53474">
    <property type="entry name" value="alpha/beta-Hydrolases"/>
    <property type="match status" value="1"/>
</dbReference>
<dbReference type="AlphaFoldDB" id="A0A918AN16"/>
<protein>
    <recommendedName>
        <fullName evidence="3">Alpha/beta hydrolase</fullName>
    </recommendedName>
</protein>
<evidence type="ECO:0000313" key="2">
    <source>
        <dbReference type="Proteomes" id="UP000639606"/>
    </source>
</evidence>
<accession>A0A918AN16</accession>
<keyword evidence="2" id="KW-1185">Reference proteome</keyword>
<gene>
    <name evidence="1" type="ORF">GCM10010185_34610</name>
</gene>
<reference evidence="1" key="1">
    <citation type="journal article" date="2014" name="Int. J. Syst. Evol. Microbiol.">
        <title>Complete genome sequence of Corynebacterium casei LMG S-19264T (=DSM 44701T), isolated from a smear-ripened cheese.</title>
        <authorList>
            <consortium name="US DOE Joint Genome Institute (JGI-PGF)"/>
            <person name="Walter F."/>
            <person name="Albersmeier A."/>
            <person name="Kalinowski J."/>
            <person name="Ruckert C."/>
        </authorList>
    </citation>
    <scope>NUCLEOTIDE SEQUENCE</scope>
    <source>
        <strain evidence="1">JCM 3313</strain>
    </source>
</reference>
<organism evidence="1 2">
    <name type="scientific">Saccharothrix coeruleofusca</name>
    <dbReference type="NCBI Taxonomy" id="33919"/>
    <lineage>
        <taxon>Bacteria</taxon>
        <taxon>Bacillati</taxon>
        <taxon>Actinomycetota</taxon>
        <taxon>Actinomycetes</taxon>
        <taxon>Pseudonocardiales</taxon>
        <taxon>Pseudonocardiaceae</taxon>
        <taxon>Saccharothrix</taxon>
    </lineage>
</organism>
<dbReference type="RefSeq" id="WP_189224273.1">
    <property type="nucleotide sequence ID" value="NZ_BMRG01000005.1"/>
</dbReference>
<dbReference type="EMBL" id="BMRG01000005">
    <property type="protein sequence ID" value="GGP59180.1"/>
    <property type="molecule type" value="Genomic_DNA"/>
</dbReference>
<reference evidence="1" key="2">
    <citation type="submission" date="2020-09" db="EMBL/GenBank/DDBJ databases">
        <authorList>
            <person name="Sun Q."/>
            <person name="Ohkuma M."/>
        </authorList>
    </citation>
    <scope>NUCLEOTIDE SEQUENCE</scope>
    <source>
        <strain evidence="1">JCM 3313</strain>
    </source>
</reference>
<dbReference type="Gene3D" id="3.40.50.1820">
    <property type="entry name" value="alpha/beta hydrolase"/>
    <property type="match status" value="1"/>
</dbReference>
<comment type="caution">
    <text evidence="1">The sequence shown here is derived from an EMBL/GenBank/DDBJ whole genome shotgun (WGS) entry which is preliminary data.</text>
</comment>
<evidence type="ECO:0008006" key="3">
    <source>
        <dbReference type="Google" id="ProtNLM"/>
    </source>
</evidence>
<sequence>MTTDTATRLSEDQIAELLTQLATQVAYPQRSPVLRTPEDVGLDYEEVTFPSADGIPLEAWYIPCEGSDKLVIANHPLNFNRYGYPSHLERWQAFGAAGGNTFEVDYMADYRILHDAGYHVLTYDFRNQGQSGQANGGLGGQGFMARDVVGSLLFARSDPRTRGLTIGLFSRCQGANASMYAMHRQPEQFDDVRCMVAPQPLSVHATLARALEAMGIPDRLAQLEREIQLVSGLTREVTTPIPAAASVRVPTFLYQVRDDLMTTPDDVQTIFDAIPIAEKRLMWIEGTTARWDGYLEFQRNPEPMLAWFAEHMG</sequence>
<proteinExistence type="predicted"/>
<dbReference type="Proteomes" id="UP000639606">
    <property type="component" value="Unassembled WGS sequence"/>
</dbReference>